<evidence type="ECO:0000256" key="2">
    <source>
        <dbReference type="SAM" id="SignalP"/>
    </source>
</evidence>
<evidence type="ECO:0000256" key="1">
    <source>
        <dbReference type="SAM" id="MobiDB-lite"/>
    </source>
</evidence>
<dbReference type="AlphaFoldDB" id="A0A7W8IED2"/>
<comment type="caution">
    <text evidence="3">The sequence shown here is derived from an EMBL/GenBank/DDBJ whole genome shotgun (WGS) entry which is preliminary data.</text>
</comment>
<evidence type="ECO:0000313" key="4">
    <source>
        <dbReference type="Proteomes" id="UP000568106"/>
    </source>
</evidence>
<feature type="region of interest" description="Disordered" evidence="1">
    <location>
        <begin position="25"/>
        <end position="93"/>
    </location>
</feature>
<dbReference type="PROSITE" id="PS51257">
    <property type="entry name" value="PROKAR_LIPOPROTEIN"/>
    <property type="match status" value="1"/>
</dbReference>
<feature type="compositionally biased region" description="Pro residues" evidence="1">
    <location>
        <begin position="69"/>
        <end position="93"/>
    </location>
</feature>
<dbReference type="EMBL" id="JACHDY010000001">
    <property type="protein sequence ID" value="MBB5315634.1"/>
    <property type="molecule type" value="Genomic_DNA"/>
</dbReference>
<sequence length="273" mass="25819">MRVKSMYLAASIALSTTLLLGGCKSSAPAPTPAPTQSLNPDGTPATPTSSSAATAPATPAVSPATSVPAVPPPPPPAPVAAAVPPPPPPPPAPVRLTAPAGTAVTVTVTEQLSASKNNVGDGFSGVLAAPVKSSGGGTVFPRGAHVVGTVVAAKGRGRFKGSGALGIAVTEISGTSVSTSSYEKDQAGKGKRSAGFIGGGAGGGALIGGLAGGGKGALLGGLLGAGAGTAGAAFTGNKDVVIPSESTVTFHLTAPVTVTARSRAAARDAAPTE</sequence>
<protein>
    <submittedName>
        <fullName evidence="3">Uncharacterized protein</fullName>
    </submittedName>
</protein>
<keyword evidence="4" id="KW-1185">Reference proteome</keyword>
<dbReference type="Proteomes" id="UP000568106">
    <property type="component" value="Unassembled WGS sequence"/>
</dbReference>
<feature type="signal peptide" evidence="2">
    <location>
        <begin position="1"/>
        <end position="29"/>
    </location>
</feature>
<feature type="chain" id="PRO_5030535042" evidence="2">
    <location>
        <begin position="30"/>
        <end position="273"/>
    </location>
</feature>
<name>A0A7W8IED2_9BACT</name>
<reference evidence="3" key="1">
    <citation type="submission" date="2020-08" db="EMBL/GenBank/DDBJ databases">
        <title>Genomic Encyclopedia of Type Strains, Phase IV (KMG-V): Genome sequencing to study the core and pangenomes of soil and plant-associated prokaryotes.</title>
        <authorList>
            <person name="Whitman W."/>
        </authorList>
    </citation>
    <scope>NUCLEOTIDE SEQUENCE [LARGE SCALE GENOMIC DNA]</scope>
    <source>
        <strain evidence="3">M8UP27</strain>
    </source>
</reference>
<accession>A0A7W8IED2</accession>
<feature type="compositionally biased region" description="Low complexity" evidence="1">
    <location>
        <begin position="43"/>
        <end position="68"/>
    </location>
</feature>
<proteinExistence type="predicted"/>
<gene>
    <name evidence="3" type="ORF">HDF09_000284</name>
</gene>
<evidence type="ECO:0000313" key="3">
    <source>
        <dbReference type="EMBL" id="MBB5315634.1"/>
    </source>
</evidence>
<keyword evidence="2" id="KW-0732">Signal</keyword>
<organism evidence="3 4">
    <name type="scientific">Tunturiibacter empetritectus</name>
    <dbReference type="NCBI Taxonomy" id="3069691"/>
    <lineage>
        <taxon>Bacteria</taxon>
        <taxon>Pseudomonadati</taxon>
        <taxon>Acidobacteriota</taxon>
        <taxon>Terriglobia</taxon>
        <taxon>Terriglobales</taxon>
        <taxon>Acidobacteriaceae</taxon>
        <taxon>Tunturiibacter</taxon>
    </lineage>
</organism>